<comment type="caution">
    <text evidence="2">The sequence shown here is derived from an EMBL/GenBank/DDBJ whole genome shotgun (WGS) entry which is preliminary data.</text>
</comment>
<evidence type="ECO:0000313" key="3">
    <source>
        <dbReference type="Proteomes" id="UP000789342"/>
    </source>
</evidence>
<proteinExistence type="predicted"/>
<gene>
    <name evidence="2" type="ORF">AMORRO_LOCUS5893</name>
</gene>
<feature type="region of interest" description="Disordered" evidence="1">
    <location>
        <begin position="1"/>
        <end position="30"/>
    </location>
</feature>
<accession>A0A9N9FS72</accession>
<dbReference type="AlphaFoldDB" id="A0A9N9FS72"/>
<evidence type="ECO:0000313" key="2">
    <source>
        <dbReference type="EMBL" id="CAG8558197.1"/>
    </source>
</evidence>
<keyword evidence="3" id="KW-1185">Reference proteome</keyword>
<organism evidence="2 3">
    <name type="scientific">Acaulospora morrowiae</name>
    <dbReference type="NCBI Taxonomy" id="94023"/>
    <lineage>
        <taxon>Eukaryota</taxon>
        <taxon>Fungi</taxon>
        <taxon>Fungi incertae sedis</taxon>
        <taxon>Mucoromycota</taxon>
        <taxon>Glomeromycotina</taxon>
        <taxon>Glomeromycetes</taxon>
        <taxon>Diversisporales</taxon>
        <taxon>Acaulosporaceae</taxon>
        <taxon>Acaulospora</taxon>
    </lineage>
</organism>
<dbReference type="OrthoDB" id="2277186at2759"/>
<sequence length="197" mass="22335">MSLPNQNSILKPPKERDIISSNPQSPITPKRHVRRKSFYPSTFSFLLGHFSSLLQYLIRQTFRSNNLPFILTFLWHSFHIRRLIFFPRAFLKKYTASERQLLPAVAVDLIRRIGSLNISLALLALLALVRFRDLSAQKVALLVLTVANGSQTWNDVSTWSSGRWSWTHLIENGGGNGLITLVNFIAYILSVAKSGSL</sequence>
<reference evidence="2" key="1">
    <citation type="submission" date="2021-06" db="EMBL/GenBank/DDBJ databases">
        <authorList>
            <person name="Kallberg Y."/>
            <person name="Tangrot J."/>
            <person name="Rosling A."/>
        </authorList>
    </citation>
    <scope>NUCLEOTIDE SEQUENCE</scope>
    <source>
        <strain evidence="2">CL551</strain>
    </source>
</reference>
<protein>
    <submittedName>
        <fullName evidence="2">138_t:CDS:1</fullName>
    </submittedName>
</protein>
<dbReference type="Proteomes" id="UP000789342">
    <property type="component" value="Unassembled WGS sequence"/>
</dbReference>
<dbReference type="EMBL" id="CAJVPV010003715">
    <property type="protein sequence ID" value="CAG8558197.1"/>
    <property type="molecule type" value="Genomic_DNA"/>
</dbReference>
<evidence type="ECO:0000256" key="1">
    <source>
        <dbReference type="SAM" id="MobiDB-lite"/>
    </source>
</evidence>
<name>A0A9N9FS72_9GLOM</name>